<dbReference type="SUPFAM" id="SSF53474">
    <property type="entry name" value="alpha/beta-Hydrolases"/>
    <property type="match status" value="1"/>
</dbReference>
<reference evidence="1 2" key="1">
    <citation type="journal article" date="2024" name="Chem. Sci.">
        <title>Discovery of megapolipeptins by genome mining of a Burkholderiales bacteria collection.</title>
        <authorList>
            <person name="Paulo B.S."/>
            <person name="Recchia M.J.J."/>
            <person name="Lee S."/>
            <person name="Fergusson C.H."/>
            <person name="Romanowski S.B."/>
            <person name="Hernandez A."/>
            <person name="Krull N."/>
            <person name="Liu D.Y."/>
            <person name="Cavanagh H."/>
            <person name="Bos A."/>
            <person name="Gray C.A."/>
            <person name="Murphy B.T."/>
            <person name="Linington R.G."/>
            <person name="Eustaquio A.S."/>
        </authorList>
    </citation>
    <scope>NUCLEOTIDE SEQUENCE [LARGE SCALE GENOMIC DNA]</scope>
    <source>
        <strain evidence="1 2">RL21-008-BIB-A</strain>
    </source>
</reference>
<keyword evidence="1" id="KW-0378">Hydrolase</keyword>
<dbReference type="GO" id="GO:0016787">
    <property type="term" value="F:hydrolase activity"/>
    <property type="evidence" value="ECO:0007669"/>
    <property type="project" value="UniProtKB-KW"/>
</dbReference>
<comment type="caution">
    <text evidence="1">The sequence shown here is derived from an EMBL/GenBank/DDBJ whole genome shotgun (WGS) entry which is preliminary data.</text>
</comment>
<name>A0ABW9A1T7_9BURK</name>
<evidence type="ECO:0000313" key="2">
    <source>
        <dbReference type="Proteomes" id="UP001629246"/>
    </source>
</evidence>
<gene>
    <name evidence="1" type="ORF">PQR62_00795</name>
</gene>
<evidence type="ECO:0000313" key="1">
    <source>
        <dbReference type="EMBL" id="MFL9922781.1"/>
    </source>
</evidence>
<dbReference type="Pfam" id="PF06821">
    <property type="entry name" value="Ser_hydrolase"/>
    <property type="match status" value="1"/>
</dbReference>
<proteinExistence type="predicted"/>
<dbReference type="EMBL" id="JAQQFM010000001">
    <property type="protein sequence ID" value="MFL9922781.1"/>
    <property type="molecule type" value="Genomic_DNA"/>
</dbReference>
<keyword evidence="2" id="KW-1185">Reference proteome</keyword>
<accession>A0ABW9A1T7</accession>
<sequence>MNSRPASPRSQHQAPRLSDFRILVVPGLHGSGPGHWQSRWQRLYPAFERVEQEHWDQPDLPRWSQRLDERLQQSERPVVIVAHSFGCLTTVHCTARGHADGAQNKIAAALLVAPADPDKFQVASLVERALPFPALVVGSSNDPWMTAPRAAHWAAVWGADFLDAGALGHINAESGLGDWAAGQSLLQQLLAGLPLEAGYPLDGVRR</sequence>
<dbReference type="RefSeq" id="WP_408153792.1">
    <property type="nucleotide sequence ID" value="NZ_JAQQFM010000001.1"/>
</dbReference>
<dbReference type="InterPro" id="IPR010662">
    <property type="entry name" value="RBBP9/YdeN"/>
</dbReference>
<organism evidence="1 2">
    <name type="scientific">Herbaspirillum lusitanum</name>
    <dbReference type="NCBI Taxonomy" id="213312"/>
    <lineage>
        <taxon>Bacteria</taxon>
        <taxon>Pseudomonadati</taxon>
        <taxon>Pseudomonadota</taxon>
        <taxon>Betaproteobacteria</taxon>
        <taxon>Burkholderiales</taxon>
        <taxon>Oxalobacteraceae</taxon>
        <taxon>Herbaspirillum</taxon>
    </lineage>
</organism>
<protein>
    <submittedName>
        <fullName evidence="1">Alpha/beta hydrolase</fullName>
    </submittedName>
</protein>
<dbReference type="Gene3D" id="3.40.50.1820">
    <property type="entry name" value="alpha/beta hydrolase"/>
    <property type="match status" value="1"/>
</dbReference>
<dbReference type="Proteomes" id="UP001629246">
    <property type="component" value="Unassembled WGS sequence"/>
</dbReference>
<dbReference type="InterPro" id="IPR029058">
    <property type="entry name" value="AB_hydrolase_fold"/>
</dbReference>